<reference evidence="1" key="1">
    <citation type="journal article" date="2015" name="Nature">
        <title>Complex archaea that bridge the gap between prokaryotes and eukaryotes.</title>
        <authorList>
            <person name="Spang A."/>
            <person name="Saw J.H."/>
            <person name="Jorgensen S.L."/>
            <person name="Zaremba-Niedzwiedzka K."/>
            <person name="Martijn J."/>
            <person name="Lind A.E."/>
            <person name="van Eijk R."/>
            <person name="Schleper C."/>
            <person name="Guy L."/>
            <person name="Ettema T.J."/>
        </authorList>
    </citation>
    <scope>NUCLEOTIDE SEQUENCE</scope>
</reference>
<organism evidence="1">
    <name type="scientific">marine sediment metagenome</name>
    <dbReference type="NCBI Taxonomy" id="412755"/>
    <lineage>
        <taxon>unclassified sequences</taxon>
        <taxon>metagenomes</taxon>
        <taxon>ecological metagenomes</taxon>
    </lineage>
</organism>
<comment type="caution">
    <text evidence="1">The sequence shown here is derived from an EMBL/GenBank/DDBJ whole genome shotgun (WGS) entry which is preliminary data.</text>
</comment>
<name>A0A0F9SDU8_9ZZZZ</name>
<accession>A0A0F9SDU8</accession>
<protein>
    <submittedName>
        <fullName evidence="1">Uncharacterized protein</fullName>
    </submittedName>
</protein>
<evidence type="ECO:0000313" key="1">
    <source>
        <dbReference type="EMBL" id="KKN35176.1"/>
    </source>
</evidence>
<sequence length="468" mass="54223">MINIKSNNMDEKKLEILKDLIIDEKYTLEDLKRLVQKSKPFIKIENKSGNIIISSEFQLTVSEKIIVYLIGIYFSKELGFHQDIDISSRNISENIGIAQTTISGPLGEHIKNNTIKKENHSYSIKYYQIEKQLDYLTENNLLKTVKDTSIPPKKSKTTKKKKIINKNENIKSNSQEKIRSIQEDSMKNELVKYDLTKDKLYSVINISNNKIILLRGWKGTSTRERHFKATILILTINKIIYGLDEINSSELRECLINAGVPIKNLSTTIKSYFEYIIHKRGAIGSTKTSYRITSIGFQKGILLLKDIIENTSNFDIQFKRNERSKLGKEIADKISIDREELNQNIILFAKDNGLDEERLRILFEFHEGGVRISTPIKEKIRSKMQIKTLLLLGILLKKVFRLNEFNGKILLKESRTSIERLDLLNKAKHYEKYFSINKPKTAMQLTYAGEKKAIEMLESYIDKEDCQL</sequence>
<proteinExistence type="predicted"/>
<dbReference type="AlphaFoldDB" id="A0A0F9SDU8"/>
<dbReference type="EMBL" id="LAZR01002057">
    <property type="protein sequence ID" value="KKN35176.1"/>
    <property type="molecule type" value="Genomic_DNA"/>
</dbReference>
<gene>
    <name evidence="1" type="ORF">LCGC14_0786280</name>
</gene>